<dbReference type="AlphaFoldDB" id="A0A3S5ADE2"/>
<reference evidence="6" key="1">
    <citation type="submission" date="2018-11" db="EMBL/GenBank/DDBJ databases">
        <authorList>
            <consortium name="Pathogen Informatics"/>
        </authorList>
    </citation>
    <scope>NUCLEOTIDE SEQUENCE</scope>
</reference>
<comment type="similarity">
    <text evidence="1">Belongs to the phosphohexose mutase family.</text>
</comment>
<dbReference type="GO" id="GO:0004614">
    <property type="term" value="F:phosphoglucomutase activity"/>
    <property type="evidence" value="ECO:0007669"/>
    <property type="project" value="InterPro"/>
</dbReference>
<protein>
    <recommendedName>
        <fullName evidence="5">Alpha-D-phosphohexomutase alpha/beta/alpha domain-containing protein</fullName>
    </recommendedName>
</protein>
<dbReference type="GO" id="GO:0005975">
    <property type="term" value="P:carbohydrate metabolic process"/>
    <property type="evidence" value="ECO:0007669"/>
    <property type="project" value="InterPro"/>
</dbReference>
<dbReference type="InterPro" id="IPR005844">
    <property type="entry name" value="A-D-PHexomutase_a/b/a-I"/>
</dbReference>
<evidence type="ECO:0000313" key="6">
    <source>
        <dbReference type="EMBL" id="VEL21056.1"/>
    </source>
</evidence>
<evidence type="ECO:0000259" key="5">
    <source>
        <dbReference type="Pfam" id="PF02878"/>
    </source>
</evidence>
<comment type="caution">
    <text evidence="6">The sequence shown here is derived from an EMBL/GenBank/DDBJ whole genome shotgun (WGS) entry which is preliminary data.</text>
</comment>
<dbReference type="GO" id="GO:0046872">
    <property type="term" value="F:metal ion binding"/>
    <property type="evidence" value="ECO:0007669"/>
    <property type="project" value="UniProtKB-KW"/>
</dbReference>
<organism evidence="6 7">
    <name type="scientific">Protopolystoma xenopodis</name>
    <dbReference type="NCBI Taxonomy" id="117903"/>
    <lineage>
        <taxon>Eukaryota</taxon>
        <taxon>Metazoa</taxon>
        <taxon>Spiralia</taxon>
        <taxon>Lophotrochozoa</taxon>
        <taxon>Platyhelminthes</taxon>
        <taxon>Monogenea</taxon>
        <taxon>Polyopisthocotylea</taxon>
        <taxon>Polystomatidea</taxon>
        <taxon>Polystomatidae</taxon>
        <taxon>Protopolystoma</taxon>
    </lineage>
</organism>
<dbReference type="InterPro" id="IPR045244">
    <property type="entry name" value="PGM"/>
</dbReference>
<keyword evidence="7" id="KW-1185">Reference proteome</keyword>
<feature type="domain" description="Alpha-D-phosphohexomutase alpha/beta/alpha" evidence="5">
    <location>
        <begin position="19"/>
        <end position="100"/>
    </location>
</feature>
<keyword evidence="2" id="KW-0479">Metal-binding</keyword>
<name>A0A3S5ADE2_9PLAT</name>
<dbReference type="PANTHER" id="PTHR22573">
    <property type="entry name" value="PHOSPHOHEXOMUTASE FAMILY MEMBER"/>
    <property type="match status" value="1"/>
</dbReference>
<dbReference type="SUPFAM" id="SSF53738">
    <property type="entry name" value="Phosphoglucomutase, first 3 domains"/>
    <property type="match status" value="1"/>
</dbReference>
<proteinExistence type="inferred from homology"/>
<accession>A0A3S5ADE2</accession>
<dbReference type="Pfam" id="PF02878">
    <property type="entry name" value="PGM_PMM_I"/>
    <property type="match status" value="1"/>
</dbReference>
<evidence type="ECO:0000256" key="4">
    <source>
        <dbReference type="ARBA" id="ARBA00023235"/>
    </source>
</evidence>
<evidence type="ECO:0000256" key="3">
    <source>
        <dbReference type="ARBA" id="ARBA00022842"/>
    </source>
</evidence>
<keyword evidence="4" id="KW-0413">Isomerase</keyword>
<evidence type="ECO:0000313" key="7">
    <source>
        <dbReference type="Proteomes" id="UP000784294"/>
    </source>
</evidence>
<keyword evidence="3" id="KW-0460">Magnesium</keyword>
<dbReference type="Gene3D" id="3.40.120.10">
    <property type="entry name" value="Alpha-D-Glucose-1,6-Bisphosphate, subunit A, domain 3"/>
    <property type="match status" value="1"/>
</dbReference>
<dbReference type="OrthoDB" id="2291at2759"/>
<dbReference type="InterPro" id="IPR016055">
    <property type="entry name" value="A-D-PHexomutase_a/b/a-I/II/III"/>
</dbReference>
<evidence type="ECO:0000256" key="1">
    <source>
        <dbReference type="ARBA" id="ARBA00010231"/>
    </source>
</evidence>
<dbReference type="PANTHER" id="PTHR22573:SF2">
    <property type="entry name" value="PHOSPHOGLUCOMUTASE"/>
    <property type="match status" value="1"/>
</dbReference>
<dbReference type="GO" id="GO:0005829">
    <property type="term" value="C:cytosol"/>
    <property type="evidence" value="ECO:0007669"/>
    <property type="project" value="TreeGrafter"/>
</dbReference>
<gene>
    <name evidence="6" type="ORF">PXEA_LOCUS14496</name>
</gene>
<evidence type="ECO:0000256" key="2">
    <source>
        <dbReference type="ARBA" id="ARBA00022723"/>
    </source>
</evidence>
<dbReference type="Proteomes" id="UP000784294">
    <property type="component" value="Unassembled WGS sequence"/>
</dbReference>
<sequence length="105" mass="11494">MSTEKYEILIRDTKPFDGQKPGTSGLRKPTRTFLEPNYTENCVQAILTAGADAPGRASRGLSTKLVLGGDGRYFSDVALRDIIIPMCAANGVRMFIIEFLLLSLI</sequence>
<dbReference type="EMBL" id="CAAALY010049358">
    <property type="protein sequence ID" value="VEL21056.1"/>
    <property type="molecule type" value="Genomic_DNA"/>
</dbReference>